<dbReference type="GO" id="GO:0046872">
    <property type="term" value="F:metal ion binding"/>
    <property type="evidence" value="ECO:0007669"/>
    <property type="project" value="UniProtKB-KW"/>
</dbReference>
<organism evidence="8 9">
    <name type="scientific">Stomoxys calcitrans</name>
    <name type="common">Stable fly</name>
    <name type="synonym">Conops calcitrans</name>
    <dbReference type="NCBI Taxonomy" id="35570"/>
    <lineage>
        <taxon>Eukaryota</taxon>
        <taxon>Metazoa</taxon>
        <taxon>Ecdysozoa</taxon>
        <taxon>Arthropoda</taxon>
        <taxon>Hexapoda</taxon>
        <taxon>Insecta</taxon>
        <taxon>Pterygota</taxon>
        <taxon>Neoptera</taxon>
        <taxon>Endopterygota</taxon>
        <taxon>Diptera</taxon>
        <taxon>Brachycera</taxon>
        <taxon>Muscomorpha</taxon>
        <taxon>Muscoidea</taxon>
        <taxon>Muscidae</taxon>
        <taxon>Stomoxys</taxon>
    </lineage>
</organism>
<gene>
    <name evidence="8" type="primary">106083369</name>
</gene>
<keyword evidence="6" id="KW-0460">Magnesium</keyword>
<evidence type="ECO:0008006" key="10">
    <source>
        <dbReference type="Google" id="ProtNLM"/>
    </source>
</evidence>
<evidence type="ECO:0000256" key="7">
    <source>
        <dbReference type="ARBA" id="ARBA00023211"/>
    </source>
</evidence>
<dbReference type="KEGG" id="scac:106083369"/>
<evidence type="ECO:0000256" key="4">
    <source>
        <dbReference type="ARBA" id="ARBA00022723"/>
    </source>
</evidence>
<sequence>MATGDQSFNRYRLSSSLILVTKIGESNKNENYEILMIKRSDQTATIKDQCVFPGGLFESADESEDWLAYFKEFGVQYSDLRNLCPNDTVPRPNILITPVDTKVRREISTRINAIRETFEEVGILLCCSRQKWSGIPKSHRPASFKYDFDKDDWQERVHNDPREFLIMCQKLQVIPDLWSLYEWAAWASPPTVRKANETVFFITFLSEKPMVKIELSEAKDFLWETPREYLRLKKKDVIGFWPPQYFELSRLYMEKSFDKLLRFSYQRRHMGVVLFMHAIHTCTDGTVSVLPGDDMYPKDPRSLLKPRKLDITMEQFRQQTKRICRIENVISLQPKIHINVQPVCGQLMPWTRNEDELQRGSL</sequence>
<dbReference type="EnsemblMetazoa" id="SCAU002141-RA">
    <property type="protein sequence ID" value="SCAU002141-PA"/>
    <property type="gene ID" value="SCAU002141"/>
</dbReference>
<accession>A0A1I8NUH6</accession>
<dbReference type="PANTHER" id="PTHR12318:SF0">
    <property type="entry name" value="ACYL-COENZYME A DIPHOSPHATASE NUDT19"/>
    <property type="match status" value="1"/>
</dbReference>
<evidence type="ECO:0000256" key="3">
    <source>
        <dbReference type="ARBA" id="ARBA00005582"/>
    </source>
</evidence>
<keyword evidence="5" id="KW-0378">Hydrolase</keyword>
<proteinExistence type="inferred from homology"/>
<dbReference type="PANTHER" id="PTHR12318">
    <property type="entry name" value="TESTOSTERONE-REGULATED PROTEIN RP2"/>
    <property type="match status" value="1"/>
</dbReference>
<dbReference type="GO" id="GO:0005739">
    <property type="term" value="C:mitochondrion"/>
    <property type="evidence" value="ECO:0007669"/>
    <property type="project" value="TreeGrafter"/>
</dbReference>
<comment type="cofactor">
    <cofactor evidence="1">
        <name>Mn(2+)</name>
        <dbReference type="ChEBI" id="CHEBI:29035"/>
    </cofactor>
</comment>
<name>A0A1I8NUH6_STOCA</name>
<dbReference type="Gene3D" id="3.90.79.10">
    <property type="entry name" value="Nucleoside Triphosphate Pyrophosphohydrolase"/>
    <property type="match status" value="1"/>
</dbReference>
<comment type="cofactor">
    <cofactor evidence="2">
        <name>Mg(2+)</name>
        <dbReference type="ChEBI" id="CHEBI:18420"/>
    </cofactor>
</comment>
<dbReference type="STRING" id="35570.A0A1I8NUH6"/>
<evidence type="ECO:0000256" key="1">
    <source>
        <dbReference type="ARBA" id="ARBA00001936"/>
    </source>
</evidence>
<evidence type="ECO:0000256" key="6">
    <source>
        <dbReference type="ARBA" id="ARBA00022842"/>
    </source>
</evidence>
<dbReference type="Proteomes" id="UP000095300">
    <property type="component" value="Unassembled WGS sequence"/>
</dbReference>
<dbReference type="OrthoDB" id="1695362at2759"/>
<dbReference type="InterPro" id="IPR039121">
    <property type="entry name" value="NUDT19"/>
</dbReference>
<evidence type="ECO:0000256" key="2">
    <source>
        <dbReference type="ARBA" id="ARBA00001946"/>
    </source>
</evidence>
<reference evidence="8" key="1">
    <citation type="submission" date="2020-05" db="UniProtKB">
        <authorList>
            <consortium name="EnsemblMetazoa"/>
        </authorList>
    </citation>
    <scope>IDENTIFICATION</scope>
    <source>
        <strain evidence="8">USDA</strain>
    </source>
</reference>
<evidence type="ECO:0000256" key="5">
    <source>
        <dbReference type="ARBA" id="ARBA00022801"/>
    </source>
</evidence>
<keyword evidence="9" id="KW-1185">Reference proteome</keyword>
<evidence type="ECO:0000313" key="9">
    <source>
        <dbReference type="Proteomes" id="UP000095300"/>
    </source>
</evidence>
<keyword evidence="4" id="KW-0479">Metal-binding</keyword>
<dbReference type="VEuPathDB" id="VectorBase:SCAU002141"/>
<protein>
    <recommendedName>
        <fullName evidence="10">Nudix hydrolase domain-containing protein</fullName>
    </recommendedName>
</protein>
<dbReference type="InterPro" id="IPR015797">
    <property type="entry name" value="NUDIX_hydrolase-like_dom_sf"/>
</dbReference>
<dbReference type="SUPFAM" id="SSF55811">
    <property type="entry name" value="Nudix"/>
    <property type="match status" value="1"/>
</dbReference>
<keyword evidence="7" id="KW-0464">Manganese</keyword>
<dbReference type="GO" id="GO:0016818">
    <property type="term" value="F:hydrolase activity, acting on acid anhydrides, in phosphorus-containing anhydrides"/>
    <property type="evidence" value="ECO:0007669"/>
    <property type="project" value="InterPro"/>
</dbReference>
<dbReference type="AlphaFoldDB" id="A0A1I8NUH6"/>
<comment type="similarity">
    <text evidence="3">Belongs to the Nudix hydrolase family.</text>
</comment>
<evidence type="ECO:0000313" key="8">
    <source>
        <dbReference type="EnsemblMetazoa" id="SCAU002141-PA"/>
    </source>
</evidence>